<feature type="transmembrane region" description="Helical" evidence="5">
    <location>
        <begin position="362"/>
        <end position="383"/>
    </location>
</feature>
<sequence length="759" mass="80580">MARRDKLLTSPLRFAPTESPLQSFVTSLSTPSILFRSLSAAAVLAVLNVATAVSIGTLVFSGPLTSFVSLGIGLFLVATAVTGFLVPATSGYKALLAGPRAGQSPIFAAMAATIALTMQGQPTETIAVTVVAAILVTTLVVGAFMFTVGLAKMGTLARYIPFPVMGGFFAGLGYLLTKGGITVAAGPLVEAGNFASFLTPDVMMHLLPAIIFGAVLFAIEQRISHWLLVPTFLAAAIGLFYLVLWAGGSSIEIATQQGWLTTFDAQVTSFFPIATPSQLPLVDWNVVAQQSGTIVVLCILSVIMLLLDISGVEIIINRDLDPNRELRSAGLSNIVGTFVTSPLGFGAAADTAVASKLGGNRFLMIAIYTMLIIAVIVIGPAPIAFVPSSIVGGFLVYIGLSFLIEWVWKKRDKLPFADVLVICIILVAVAVFGILEGVAAGVVLATVLFVHKYSQLSVIKTAMDGAEHVSNIDRHKDDQGYLDQHGHLVQIFVLQGFLFFGSASRLLEKIKLVVDAGDRGTRRFLVIDFTRVDEMDSSAANSFSKLMQICVRERILLCLAGNQPSILSRLEGLGEELELPNGVVRSFADLDTAAGWCDDQLLLDFKHGNSSDQVMNPDELLAGLIGDDRAVPVISSYFHRLSIAAGEVLFEQGQSGDSLYLILSGSVSIVINLPGGQSLTVRTMRAGSILGEMAVYTGSPRSASALARQDCALFCLSVESYHRLVSESPAEAGVFASCIVKLMAERLGRANRAVLALTR</sequence>
<dbReference type="InterPro" id="IPR000595">
    <property type="entry name" value="cNMP-bd_dom"/>
</dbReference>
<feature type="transmembrane region" description="Helical" evidence="5">
    <location>
        <begin position="294"/>
        <end position="316"/>
    </location>
</feature>
<evidence type="ECO:0000256" key="1">
    <source>
        <dbReference type="ARBA" id="ARBA00004141"/>
    </source>
</evidence>
<dbReference type="PROSITE" id="PS50801">
    <property type="entry name" value="STAS"/>
    <property type="match status" value="1"/>
</dbReference>
<organism evidence="8 9">
    <name type="scientific">Hoeflea algicola</name>
    <dbReference type="NCBI Taxonomy" id="2983763"/>
    <lineage>
        <taxon>Bacteria</taxon>
        <taxon>Pseudomonadati</taxon>
        <taxon>Pseudomonadota</taxon>
        <taxon>Alphaproteobacteria</taxon>
        <taxon>Hyphomicrobiales</taxon>
        <taxon>Rhizobiaceae</taxon>
        <taxon>Hoeflea</taxon>
    </lineage>
</organism>
<dbReference type="PANTHER" id="PTHR43310">
    <property type="entry name" value="SULFATE TRANSPORTER YBAR-RELATED"/>
    <property type="match status" value="1"/>
</dbReference>
<evidence type="ECO:0000313" key="9">
    <source>
        <dbReference type="Proteomes" id="UP001073227"/>
    </source>
</evidence>
<dbReference type="SUPFAM" id="SSF52091">
    <property type="entry name" value="SpoIIaa-like"/>
    <property type="match status" value="1"/>
</dbReference>
<keyword evidence="9" id="KW-1185">Reference proteome</keyword>
<evidence type="ECO:0000256" key="3">
    <source>
        <dbReference type="ARBA" id="ARBA00022989"/>
    </source>
</evidence>
<evidence type="ECO:0000256" key="2">
    <source>
        <dbReference type="ARBA" id="ARBA00022692"/>
    </source>
</evidence>
<feature type="transmembrane region" description="Helical" evidence="5">
    <location>
        <begin position="197"/>
        <end position="219"/>
    </location>
</feature>
<evidence type="ECO:0000256" key="5">
    <source>
        <dbReference type="SAM" id="Phobius"/>
    </source>
</evidence>
<dbReference type="Proteomes" id="UP001073227">
    <property type="component" value="Unassembled WGS sequence"/>
</dbReference>
<feature type="transmembrane region" description="Helical" evidence="5">
    <location>
        <begin position="67"/>
        <end position="89"/>
    </location>
</feature>
<dbReference type="InterPro" id="IPR018488">
    <property type="entry name" value="cNMP-bd_CS"/>
</dbReference>
<dbReference type="InterPro" id="IPR014710">
    <property type="entry name" value="RmlC-like_jellyroll"/>
</dbReference>
<gene>
    <name evidence="8" type="ORF">OEG84_04695</name>
</gene>
<accession>A0ABT3Z5K5</accession>
<proteinExistence type="predicted"/>
<dbReference type="CDD" id="cd07042">
    <property type="entry name" value="STAS_SulP_like_sulfate_transporter"/>
    <property type="match status" value="1"/>
</dbReference>
<feature type="domain" description="STAS" evidence="7">
    <location>
        <begin position="489"/>
        <end position="597"/>
    </location>
</feature>
<dbReference type="RefSeq" id="WP_267652656.1">
    <property type="nucleotide sequence ID" value="NZ_JAOVZR010000001.1"/>
</dbReference>
<name>A0ABT3Z5K5_9HYPH</name>
<protein>
    <submittedName>
        <fullName evidence="8">SulP family inorganic anion transporter</fullName>
    </submittedName>
</protein>
<dbReference type="PROSITE" id="PS00889">
    <property type="entry name" value="CNMP_BINDING_2"/>
    <property type="match status" value="1"/>
</dbReference>
<dbReference type="PRINTS" id="PR00103">
    <property type="entry name" value="CAMPKINASE"/>
</dbReference>
<dbReference type="Pfam" id="PF01740">
    <property type="entry name" value="STAS"/>
    <property type="match status" value="1"/>
</dbReference>
<dbReference type="Pfam" id="PF00027">
    <property type="entry name" value="cNMP_binding"/>
    <property type="match status" value="1"/>
</dbReference>
<feature type="transmembrane region" description="Helical" evidence="5">
    <location>
        <begin position="420"/>
        <end position="450"/>
    </location>
</feature>
<dbReference type="Gene3D" id="2.60.120.10">
    <property type="entry name" value="Jelly Rolls"/>
    <property type="match status" value="1"/>
</dbReference>
<comment type="subcellular location">
    <subcellularLocation>
        <location evidence="1">Membrane</location>
        <topology evidence="1">Multi-pass membrane protein</topology>
    </subcellularLocation>
</comment>
<evidence type="ECO:0000256" key="4">
    <source>
        <dbReference type="ARBA" id="ARBA00023136"/>
    </source>
</evidence>
<dbReference type="Gene3D" id="3.30.750.24">
    <property type="entry name" value="STAS domain"/>
    <property type="match status" value="1"/>
</dbReference>
<dbReference type="Pfam" id="PF00916">
    <property type="entry name" value="Sulfate_transp"/>
    <property type="match status" value="1"/>
</dbReference>
<dbReference type="InterPro" id="IPR052706">
    <property type="entry name" value="Membrane-Transporter-like"/>
</dbReference>
<feature type="domain" description="Cyclic nucleotide-binding" evidence="6">
    <location>
        <begin position="637"/>
        <end position="725"/>
    </location>
</feature>
<dbReference type="SUPFAM" id="SSF51206">
    <property type="entry name" value="cAMP-binding domain-like"/>
    <property type="match status" value="1"/>
</dbReference>
<evidence type="ECO:0000259" key="6">
    <source>
        <dbReference type="PROSITE" id="PS50042"/>
    </source>
</evidence>
<feature type="transmembrane region" description="Helical" evidence="5">
    <location>
        <begin position="38"/>
        <end position="61"/>
    </location>
</feature>
<dbReference type="InterPro" id="IPR018490">
    <property type="entry name" value="cNMP-bd_dom_sf"/>
</dbReference>
<keyword evidence="3 5" id="KW-1133">Transmembrane helix</keyword>
<dbReference type="InterPro" id="IPR036513">
    <property type="entry name" value="STAS_dom_sf"/>
</dbReference>
<keyword evidence="2 5" id="KW-0812">Transmembrane</keyword>
<dbReference type="PANTHER" id="PTHR43310:SF4">
    <property type="entry name" value="AFR304WP"/>
    <property type="match status" value="1"/>
</dbReference>
<feature type="transmembrane region" description="Helical" evidence="5">
    <location>
        <begin position="126"/>
        <end position="147"/>
    </location>
</feature>
<feature type="transmembrane region" description="Helical" evidence="5">
    <location>
        <begin position="226"/>
        <end position="246"/>
    </location>
</feature>
<dbReference type="EMBL" id="JAOVZR010000001">
    <property type="protein sequence ID" value="MCY0147035.1"/>
    <property type="molecule type" value="Genomic_DNA"/>
</dbReference>
<feature type="transmembrane region" description="Helical" evidence="5">
    <location>
        <begin position="159"/>
        <end position="177"/>
    </location>
</feature>
<evidence type="ECO:0000259" key="7">
    <source>
        <dbReference type="PROSITE" id="PS50801"/>
    </source>
</evidence>
<dbReference type="InterPro" id="IPR002645">
    <property type="entry name" value="STAS_dom"/>
</dbReference>
<comment type="caution">
    <text evidence="8">The sequence shown here is derived from an EMBL/GenBank/DDBJ whole genome shotgun (WGS) entry which is preliminary data.</text>
</comment>
<dbReference type="PROSITE" id="PS50042">
    <property type="entry name" value="CNMP_BINDING_3"/>
    <property type="match status" value="1"/>
</dbReference>
<reference evidence="8" key="1">
    <citation type="submission" date="2022-10" db="EMBL/GenBank/DDBJ databases">
        <title>Hoeflea sp. G2-23, isolated from marine algae.</title>
        <authorList>
            <person name="Kristyanto S."/>
            <person name="Kim J.M."/>
            <person name="Jeon C.O."/>
        </authorList>
    </citation>
    <scope>NUCLEOTIDE SEQUENCE</scope>
    <source>
        <strain evidence="8">G2-23</strain>
    </source>
</reference>
<dbReference type="SMART" id="SM00100">
    <property type="entry name" value="cNMP"/>
    <property type="match status" value="1"/>
</dbReference>
<feature type="transmembrane region" description="Helical" evidence="5">
    <location>
        <begin position="389"/>
        <end position="408"/>
    </location>
</feature>
<dbReference type="InterPro" id="IPR011547">
    <property type="entry name" value="SLC26A/SulP_dom"/>
</dbReference>
<dbReference type="CDD" id="cd00038">
    <property type="entry name" value="CAP_ED"/>
    <property type="match status" value="1"/>
</dbReference>
<evidence type="ECO:0000313" key="8">
    <source>
        <dbReference type="EMBL" id="MCY0147035.1"/>
    </source>
</evidence>
<keyword evidence="4 5" id="KW-0472">Membrane</keyword>